<keyword evidence="5 7" id="KW-1133">Transmembrane helix</keyword>
<evidence type="ECO:0000256" key="2">
    <source>
        <dbReference type="ARBA" id="ARBA00006679"/>
    </source>
</evidence>
<evidence type="ECO:0000256" key="5">
    <source>
        <dbReference type="ARBA" id="ARBA00022989"/>
    </source>
</evidence>
<feature type="transmembrane region" description="Helical" evidence="7">
    <location>
        <begin position="83"/>
        <end position="102"/>
    </location>
</feature>
<dbReference type="GO" id="GO:0005886">
    <property type="term" value="C:plasma membrane"/>
    <property type="evidence" value="ECO:0007669"/>
    <property type="project" value="UniProtKB-SubCell"/>
</dbReference>
<accession>H1Y0Y6</accession>
<reference evidence="8" key="1">
    <citation type="submission" date="2011-09" db="EMBL/GenBank/DDBJ databases">
        <title>The permanent draft genome of Mucilaginibacter paludis DSM 18603.</title>
        <authorList>
            <consortium name="US DOE Joint Genome Institute (JGI-PGF)"/>
            <person name="Lucas S."/>
            <person name="Han J."/>
            <person name="Lapidus A."/>
            <person name="Bruce D."/>
            <person name="Goodwin L."/>
            <person name="Pitluck S."/>
            <person name="Peters L."/>
            <person name="Kyrpides N."/>
            <person name="Mavromatis K."/>
            <person name="Ivanova N."/>
            <person name="Mikhailova N."/>
            <person name="Held B."/>
            <person name="Detter J.C."/>
            <person name="Tapia R."/>
            <person name="Han C."/>
            <person name="Land M."/>
            <person name="Hauser L."/>
            <person name="Markowitz V."/>
            <person name="Cheng J.-F."/>
            <person name="Hugenholtz P."/>
            <person name="Woyke T."/>
            <person name="Wu D."/>
            <person name="Tindall B."/>
            <person name="Brambilla E."/>
            <person name="Klenk H.-P."/>
            <person name="Eisen J.A."/>
        </authorList>
    </citation>
    <scope>NUCLEOTIDE SEQUENCE [LARGE SCALE GENOMIC DNA]</scope>
    <source>
        <strain evidence="8">DSM 18603</strain>
    </source>
</reference>
<sequence length="144" mass="15720">MNLVHKIETWGDTHHPVVLDPFRIVLGMFLLFKGATFMNNTASLHSIIADQNVINLSNGALMGVVYFIAFAHMVGGMMITFGVLTRIASLIQIPIIIGAIMMSNAIELPGNTDLWLSIVVLAMLIVFSIVGSGKLSIQRILENQ</sequence>
<evidence type="ECO:0000256" key="4">
    <source>
        <dbReference type="ARBA" id="ARBA00022692"/>
    </source>
</evidence>
<dbReference type="InterPro" id="IPR032808">
    <property type="entry name" value="DoxX"/>
</dbReference>
<name>H1Y0Y6_9SPHI</name>
<dbReference type="PANTHER" id="PTHR33452:SF1">
    <property type="entry name" value="INNER MEMBRANE PROTEIN YPHA-RELATED"/>
    <property type="match status" value="1"/>
</dbReference>
<feature type="transmembrane region" description="Helical" evidence="7">
    <location>
        <begin position="114"/>
        <end position="137"/>
    </location>
</feature>
<keyword evidence="4 7" id="KW-0812">Transmembrane</keyword>
<dbReference type="Pfam" id="PF07681">
    <property type="entry name" value="DoxX"/>
    <property type="match status" value="1"/>
</dbReference>
<keyword evidence="9" id="KW-1185">Reference proteome</keyword>
<dbReference type="EMBL" id="CM001403">
    <property type="protein sequence ID" value="EHQ29211.1"/>
    <property type="molecule type" value="Genomic_DNA"/>
</dbReference>
<gene>
    <name evidence="8" type="ORF">Mucpa_5136</name>
</gene>
<dbReference type="STRING" id="714943.Mucpa_5136"/>
<evidence type="ECO:0000256" key="1">
    <source>
        <dbReference type="ARBA" id="ARBA00004651"/>
    </source>
</evidence>
<evidence type="ECO:0000313" key="8">
    <source>
        <dbReference type="EMBL" id="EHQ29211.1"/>
    </source>
</evidence>
<keyword evidence="3" id="KW-1003">Cell membrane</keyword>
<keyword evidence="6 7" id="KW-0472">Membrane</keyword>
<evidence type="ECO:0000256" key="6">
    <source>
        <dbReference type="ARBA" id="ARBA00023136"/>
    </source>
</evidence>
<organism evidence="8 9">
    <name type="scientific">Mucilaginibacter paludis DSM 18603</name>
    <dbReference type="NCBI Taxonomy" id="714943"/>
    <lineage>
        <taxon>Bacteria</taxon>
        <taxon>Pseudomonadati</taxon>
        <taxon>Bacteroidota</taxon>
        <taxon>Sphingobacteriia</taxon>
        <taxon>Sphingobacteriales</taxon>
        <taxon>Sphingobacteriaceae</taxon>
        <taxon>Mucilaginibacter</taxon>
    </lineage>
</organism>
<comment type="similarity">
    <text evidence="2">Belongs to the DoxX family.</text>
</comment>
<dbReference type="InterPro" id="IPR051907">
    <property type="entry name" value="DoxX-like_oxidoreductase"/>
</dbReference>
<comment type="subcellular location">
    <subcellularLocation>
        <location evidence="1">Cell membrane</location>
        <topology evidence="1">Multi-pass membrane protein</topology>
    </subcellularLocation>
</comment>
<dbReference type="eggNOG" id="COG2259">
    <property type="taxonomic scope" value="Bacteria"/>
</dbReference>
<dbReference type="RefSeq" id="WP_008510273.1">
    <property type="nucleotide sequence ID" value="NZ_CM001403.1"/>
</dbReference>
<protein>
    <submittedName>
        <fullName evidence="8">DoxX family protein</fullName>
    </submittedName>
</protein>
<feature type="transmembrane region" description="Helical" evidence="7">
    <location>
        <begin position="53"/>
        <end position="71"/>
    </location>
</feature>
<dbReference type="Proteomes" id="UP000002774">
    <property type="component" value="Chromosome"/>
</dbReference>
<dbReference type="OrthoDB" id="680764at2"/>
<evidence type="ECO:0000313" key="9">
    <source>
        <dbReference type="Proteomes" id="UP000002774"/>
    </source>
</evidence>
<proteinExistence type="inferred from homology"/>
<evidence type="ECO:0000256" key="3">
    <source>
        <dbReference type="ARBA" id="ARBA00022475"/>
    </source>
</evidence>
<evidence type="ECO:0000256" key="7">
    <source>
        <dbReference type="SAM" id="Phobius"/>
    </source>
</evidence>
<dbReference type="AlphaFoldDB" id="H1Y0Y6"/>
<dbReference type="PANTHER" id="PTHR33452">
    <property type="entry name" value="OXIDOREDUCTASE CATD-RELATED"/>
    <property type="match status" value="1"/>
</dbReference>
<dbReference type="HOGENOM" id="CLU_1783423_0_0_10"/>